<dbReference type="AlphaFoldDB" id="A0A3P5X8J4"/>
<evidence type="ECO:0000256" key="1">
    <source>
        <dbReference type="SAM" id="Phobius"/>
    </source>
</evidence>
<protein>
    <submittedName>
        <fullName evidence="2">Uncharacterized protein</fullName>
    </submittedName>
</protein>
<sequence>MRDRLILGAITAAAAVAAVLASAVLLPWAAGGVEAVAWPRDPGHLMLRTAAAGLLTGAVLAPLWCDEDGAGRILAALVTPGLIALLVLVLTLALAPSSAGRAPGWIGGLLLMVFFAPFFLAIALPWIGICWLAGGIAAWRYGARVAARGGEKAFDRTGRP</sequence>
<reference evidence="2 3" key="1">
    <citation type="submission" date="2018-11" db="EMBL/GenBank/DDBJ databases">
        <authorList>
            <person name="Criscuolo A."/>
        </authorList>
    </citation>
    <scope>NUCLEOTIDE SEQUENCE [LARGE SCALE GENOMIC DNA]</scope>
    <source>
        <strain evidence="2">ACIP111625</strain>
    </source>
</reference>
<dbReference type="EMBL" id="UXAW01000081">
    <property type="protein sequence ID" value="VDC30791.1"/>
    <property type="molecule type" value="Genomic_DNA"/>
</dbReference>
<evidence type="ECO:0000313" key="3">
    <source>
        <dbReference type="Proteomes" id="UP000277498"/>
    </source>
</evidence>
<proteinExistence type="predicted"/>
<dbReference type="RefSeq" id="WP_124087420.1">
    <property type="nucleotide sequence ID" value="NZ_UXAW01000081.1"/>
</dbReference>
<feature type="transmembrane region" description="Helical" evidence="1">
    <location>
        <begin position="45"/>
        <end position="64"/>
    </location>
</feature>
<feature type="transmembrane region" description="Helical" evidence="1">
    <location>
        <begin position="106"/>
        <end position="139"/>
    </location>
</feature>
<evidence type="ECO:0000313" key="2">
    <source>
        <dbReference type="EMBL" id="VDC30791.1"/>
    </source>
</evidence>
<accession>A0A3P5X8J4</accession>
<feature type="transmembrane region" description="Helical" evidence="1">
    <location>
        <begin position="73"/>
        <end position="94"/>
    </location>
</feature>
<name>A0A3P5X8J4_9RHOB</name>
<keyword evidence="1" id="KW-0472">Membrane</keyword>
<keyword evidence="1" id="KW-0812">Transmembrane</keyword>
<keyword evidence="3" id="KW-1185">Reference proteome</keyword>
<dbReference type="Proteomes" id="UP000277498">
    <property type="component" value="Unassembled WGS sequence"/>
</dbReference>
<keyword evidence="1" id="KW-1133">Transmembrane helix</keyword>
<organism evidence="2 3">
    <name type="scientific">Pseudogemmobacter humi</name>
    <dbReference type="NCBI Taxonomy" id="2483812"/>
    <lineage>
        <taxon>Bacteria</taxon>
        <taxon>Pseudomonadati</taxon>
        <taxon>Pseudomonadota</taxon>
        <taxon>Alphaproteobacteria</taxon>
        <taxon>Rhodobacterales</taxon>
        <taxon>Paracoccaceae</taxon>
        <taxon>Pseudogemmobacter</taxon>
    </lineage>
</organism>
<gene>
    <name evidence="2" type="ORF">XINFAN_02693</name>
</gene>